<dbReference type="InterPro" id="IPR027409">
    <property type="entry name" value="GroEL-like_apical_dom_sf"/>
</dbReference>
<dbReference type="SUPFAM" id="SSF48592">
    <property type="entry name" value="GroEL equatorial domain-like"/>
    <property type="match status" value="1"/>
</dbReference>
<keyword evidence="7 9" id="KW-0143">Chaperone</keyword>
<dbReference type="Proteomes" id="UP000270296">
    <property type="component" value="Unassembled WGS sequence"/>
</dbReference>
<evidence type="ECO:0000256" key="1">
    <source>
        <dbReference type="ARBA" id="ARBA00004496"/>
    </source>
</evidence>
<dbReference type="InterPro" id="IPR002423">
    <property type="entry name" value="Cpn60/GroEL/TCP-1"/>
</dbReference>
<name>A0A183IR90_9BILA</name>
<dbReference type="GO" id="GO:0051082">
    <property type="term" value="F:unfolded protein binding"/>
    <property type="evidence" value="ECO:0007669"/>
    <property type="project" value="InterPro"/>
</dbReference>
<reference evidence="12" key="1">
    <citation type="submission" date="2016-06" db="UniProtKB">
        <authorList>
            <consortium name="WormBaseParasite"/>
        </authorList>
    </citation>
    <scope>IDENTIFICATION</scope>
</reference>
<gene>
    <name evidence="10" type="ORF">SBAD_LOCUS6137</name>
</gene>
<dbReference type="PROSITE" id="PS00750">
    <property type="entry name" value="TCP1_1"/>
    <property type="match status" value="1"/>
</dbReference>
<dbReference type="Gene3D" id="1.10.560.10">
    <property type="entry name" value="GroEL-like equatorial domain"/>
    <property type="match status" value="1"/>
</dbReference>
<dbReference type="AlphaFoldDB" id="A0A183IR90"/>
<dbReference type="GO" id="GO:0140662">
    <property type="term" value="F:ATP-dependent protein folding chaperone"/>
    <property type="evidence" value="ECO:0007669"/>
    <property type="project" value="InterPro"/>
</dbReference>
<evidence type="ECO:0000256" key="4">
    <source>
        <dbReference type="ARBA" id="ARBA00022490"/>
    </source>
</evidence>
<dbReference type="OrthoDB" id="10259763at2759"/>
<keyword evidence="4" id="KW-0963">Cytoplasm</keyword>
<evidence type="ECO:0000256" key="6">
    <source>
        <dbReference type="ARBA" id="ARBA00022840"/>
    </source>
</evidence>
<dbReference type="NCBIfam" id="TIGR02341">
    <property type="entry name" value="chap_CCT_beta"/>
    <property type="match status" value="1"/>
</dbReference>
<accession>A0A183IR90</accession>
<dbReference type="GO" id="GO:0005524">
    <property type="term" value="F:ATP binding"/>
    <property type="evidence" value="ECO:0007669"/>
    <property type="project" value="UniProtKB-KW"/>
</dbReference>
<evidence type="ECO:0000256" key="5">
    <source>
        <dbReference type="ARBA" id="ARBA00022741"/>
    </source>
</evidence>
<evidence type="ECO:0000313" key="11">
    <source>
        <dbReference type="Proteomes" id="UP000270296"/>
    </source>
</evidence>
<evidence type="ECO:0000313" key="12">
    <source>
        <dbReference type="WBParaSite" id="SBAD_0000637501-mRNA-1"/>
    </source>
</evidence>
<dbReference type="GO" id="GO:0016887">
    <property type="term" value="F:ATP hydrolysis activity"/>
    <property type="evidence" value="ECO:0007669"/>
    <property type="project" value="InterPro"/>
</dbReference>
<evidence type="ECO:0000256" key="9">
    <source>
        <dbReference type="RuleBase" id="RU004187"/>
    </source>
</evidence>
<dbReference type="InterPro" id="IPR017998">
    <property type="entry name" value="Chaperone_TCP-1"/>
</dbReference>
<sequence>FLNPVQILKANAEEDRGETARLSSFVGAITVGDLVKTTLGPKGMDKILMSRDPVSTNVQVTNDGATILKAIAKLNASNYVLFVEIALVQDNEVGDGTTSVVVLACELLKPKDSSLRDFTRKRSLWMRLAKHSEGLYDELLKIAKTTLGSKIVAQHNELFAKLAVDAVLRLKGSGNLNCIHVIKKLGGRMADSYLDDGFLLEKTPGVQQPHRIENARILIANTPMDTDKIKVFGSRVRVDSVAKVAEMELAEKEKMKDKVNKILSHNINVFINRQLIYNYPEQLFADAGVMAIEHADFEGIERLAHVLGGEIVSTFDNPADVKLGHCKLVEQVMIGEDKLLKFYGVPVGEACTIVIRGSTQQILDEAERSVHDALCPKTIYGGGCAEVIMAAAVQKLASFTPGKESLAIEAFARALLQIPTILADNGGFDSAQLISELKVAHNLVDGHVGDMAVLGVVESYRVKLSALTSAWEAAEMILRVDDIIKAAPRPRGKDRRPC</sequence>
<dbReference type="InterPro" id="IPR002194">
    <property type="entry name" value="Chaperonin_TCP-1_CS"/>
</dbReference>
<dbReference type="SUPFAM" id="SSF52029">
    <property type="entry name" value="GroEL apical domain-like"/>
    <property type="match status" value="1"/>
</dbReference>
<dbReference type="InterPro" id="IPR027413">
    <property type="entry name" value="GROEL-like_equatorial_sf"/>
</dbReference>
<comment type="similarity">
    <text evidence="2 9">Belongs to the TCP-1 chaperonin family.</text>
</comment>
<protein>
    <recommendedName>
        <fullName evidence="3">T-complex protein 1 subunit beta</fullName>
    </recommendedName>
    <alternativeName>
        <fullName evidence="8">CCT-beta</fullName>
    </alternativeName>
</protein>
<dbReference type="PANTHER" id="PTHR11353">
    <property type="entry name" value="CHAPERONIN"/>
    <property type="match status" value="1"/>
</dbReference>
<dbReference type="InterPro" id="IPR027410">
    <property type="entry name" value="TCP-1-like_intermed_sf"/>
</dbReference>
<keyword evidence="11" id="KW-1185">Reference proteome</keyword>
<dbReference type="PROSITE" id="PS00995">
    <property type="entry name" value="TCP1_3"/>
    <property type="match status" value="1"/>
</dbReference>
<dbReference type="Gene3D" id="3.50.7.10">
    <property type="entry name" value="GroEL"/>
    <property type="match status" value="1"/>
</dbReference>
<evidence type="ECO:0000313" key="10">
    <source>
        <dbReference type="EMBL" id="VDP09326.1"/>
    </source>
</evidence>
<dbReference type="InterPro" id="IPR012716">
    <property type="entry name" value="Chap_CCT_beta"/>
</dbReference>
<keyword evidence="5 9" id="KW-0547">Nucleotide-binding</keyword>
<dbReference type="EMBL" id="UZAM01009513">
    <property type="protein sequence ID" value="VDP09326.1"/>
    <property type="molecule type" value="Genomic_DNA"/>
</dbReference>
<evidence type="ECO:0000256" key="2">
    <source>
        <dbReference type="ARBA" id="ARBA00008020"/>
    </source>
</evidence>
<organism evidence="12">
    <name type="scientific">Soboliphyme baturini</name>
    <dbReference type="NCBI Taxonomy" id="241478"/>
    <lineage>
        <taxon>Eukaryota</taxon>
        <taxon>Metazoa</taxon>
        <taxon>Ecdysozoa</taxon>
        <taxon>Nematoda</taxon>
        <taxon>Enoplea</taxon>
        <taxon>Dorylaimia</taxon>
        <taxon>Dioctophymatida</taxon>
        <taxon>Dioctophymatoidea</taxon>
        <taxon>Soboliphymatidae</taxon>
        <taxon>Soboliphyme</taxon>
    </lineage>
</organism>
<evidence type="ECO:0000256" key="8">
    <source>
        <dbReference type="ARBA" id="ARBA00033237"/>
    </source>
</evidence>
<dbReference type="WBParaSite" id="SBAD_0000637501-mRNA-1">
    <property type="protein sequence ID" value="SBAD_0000637501-mRNA-1"/>
    <property type="gene ID" value="SBAD_0000637501"/>
</dbReference>
<dbReference type="GO" id="GO:0005832">
    <property type="term" value="C:chaperonin-containing T-complex"/>
    <property type="evidence" value="ECO:0007669"/>
    <property type="project" value="InterPro"/>
</dbReference>
<keyword evidence="6 9" id="KW-0067">ATP-binding</keyword>
<dbReference type="SUPFAM" id="SSF54849">
    <property type="entry name" value="GroEL-intermediate domain like"/>
    <property type="match status" value="1"/>
</dbReference>
<evidence type="ECO:0000256" key="3">
    <source>
        <dbReference type="ARBA" id="ARBA00018961"/>
    </source>
</evidence>
<dbReference type="Gene3D" id="3.30.260.10">
    <property type="entry name" value="TCP-1-like chaperonin intermediate domain"/>
    <property type="match status" value="1"/>
</dbReference>
<comment type="subcellular location">
    <subcellularLocation>
        <location evidence="1">Cytoplasm</location>
    </subcellularLocation>
</comment>
<dbReference type="FunFam" id="3.50.7.10:FF:000002">
    <property type="entry name" value="T-complex protein 1 subunit beta"/>
    <property type="match status" value="1"/>
</dbReference>
<dbReference type="Pfam" id="PF00118">
    <property type="entry name" value="Cpn60_TCP1"/>
    <property type="match status" value="1"/>
</dbReference>
<evidence type="ECO:0000256" key="7">
    <source>
        <dbReference type="ARBA" id="ARBA00023186"/>
    </source>
</evidence>
<dbReference type="PRINTS" id="PR00304">
    <property type="entry name" value="TCOMPLEXTCP1"/>
</dbReference>
<reference evidence="10 11" key="2">
    <citation type="submission" date="2018-11" db="EMBL/GenBank/DDBJ databases">
        <authorList>
            <consortium name="Pathogen Informatics"/>
        </authorList>
    </citation>
    <scope>NUCLEOTIDE SEQUENCE [LARGE SCALE GENOMIC DNA]</scope>
</reference>
<proteinExistence type="inferred from homology"/>